<feature type="compositionally biased region" description="Pro residues" evidence="1">
    <location>
        <begin position="593"/>
        <end position="611"/>
    </location>
</feature>
<evidence type="ECO:0000256" key="1">
    <source>
        <dbReference type="SAM" id="MobiDB-lite"/>
    </source>
</evidence>
<feature type="compositionally biased region" description="Pro residues" evidence="1">
    <location>
        <begin position="1843"/>
        <end position="1854"/>
    </location>
</feature>
<feature type="region of interest" description="Disordered" evidence="1">
    <location>
        <begin position="828"/>
        <end position="1019"/>
    </location>
</feature>
<dbReference type="OMA" id="WEIGRAN"/>
<feature type="compositionally biased region" description="Polar residues" evidence="1">
    <location>
        <begin position="865"/>
        <end position="883"/>
    </location>
</feature>
<dbReference type="STRING" id="1169540.A0A0G4F856"/>
<feature type="compositionally biased region" description="Low complexity" evidence="1">
    <location>
        <begin position="1507"/>
        <end position="1522"/>
    </location>
</feature>
<dbReference type="EMBL" id="CDMY01000388">
    <property type="protein sequence ID" value="CEM08889.1"/>
    <property type="molecule type" value="Genomic_DNA"/>
</dbReference>
<feature type="compositionally biased region" description="Basic and acidic residues" evidence="1">
    <location>
        <begin position="2255"/>
        <end position="2277"/>
    </location>
</feature>
<dbReference type="Gene3D" id="3.30.460.10">
    <property type="entry name" value="Beta Polymerase, domain 2"/>
    <property type="match status" value="1"/>
</dbReference>
<feature type="compositionally biased region" description="Low complexity" evidence="1">
    <location>
        <begin position="1784"/>
        <end position="1794"/>
    </location>
</feature>
<keyword evidence="4" id="KW-1185">Reference proteome</keyword>
<feature type="compositionally biased region" description="Low complexity" evidence="1">
    <location>
        <begin position="689"/>
        <end position="702"/>
    </location>
</feature>
<dbReference type="PANTHER" id="PTHR12271:SF40">
    <property type="entry name" value="POLY(A) RNA POLYMERASE GLD2"/>
    <property type="match status" value="1"/>
</dbReference>
<feature type="compositionally biased region" description="Basic and acidic residues" evidence="1">
    <location>
        <begin position="1887"/>
        <end position="1898"/>
    </location>
</feature>
<feature type="compositionally biased region" description="Polar residues" evidence="1">
    <location>
        <begin position="1332"/>
        <end position="1345"/>
    </location>
</feature>
<gene>
    <name evidence="3" type="ORF">Vbra_8909</name>
</gene>
<feature type="region of interest" description="Disordered" evidence="1">
    <location>
        <begin position="590"/>
        <end position="743"/>
    </location>
</feature>
<dbReference type="PANTHER" id="PTHR12271">
    <property type="entry name" value="POLY A POLYMERASE CID PAP -RELATED"/>
    <property type="match status" value="1"/>
</dbReference>
<feature type="compositionally biased region" description="Basic and acidic residues" evidence="1">
    <location>
        <begin position="1175"/>
        <end position="1184"/>
    </location>
</feature>
<feature type="compositionally biased region" description="Low complexity" evidence="1">
    <location>
        <begin position="2304"/>
        <end position="2315"/>
    </location>
</feature>
<dbReference type="SUPFAM" id="SSF81301">
    <property type="entry name" value="Nucleotidyltransferase"/>
    <property type="match status" value="1"/>
</dbReference>
<feature type="domain" description="Poly(A) RNA polymerase mitochondrial-like central palm" evidence="2">
    <location>
        <begin position="59"/>
        <end position="198"/>
    </location>
</feature>
<feature type="compositionally biased region" description="Pro residues" evidence="1">
    <location>
        <begin position="1652"/>
        <end position="1666"/>
    </location>
</feature>
<feature type="compositionally biased region" description="Low complexity" evidence="1">
    <location>
        <begin position="646"/>
        <end position="661"/>
    </location>
</feature>
<feature type="region of interest" description="Disordered" evidence="1">
    <location>
        <begin position="1441"/>
        <end position="1485"/>
    </location>
</feature>
<feature type="region of interest" description="Disordered" evidence="1">
    <location>
        <begin position="764"/>
        <end position="784"/>
    </location>
</feature>
<feature type="region of interest" description="Disordered" evidence="1">
    <location>
        <begin position="1069"/>
        <end position="1200"/>
    </location>
</feature>
<organism evidence="3 4">
    <name type="scientific">Vitrella brassicaformis (strain CCMP3155)</name>
    <dbReference type="NCBI Taxonomy" id="1169540"/>
    <lineage>
        <taxon>Eukaryota</taxon>
        <taxon>Sar</taxon>
        <taxon>Alveolata</taxon>
        <taxon>Colpodellida</taxon>
        <taxon>Vitrellaceae</taxon>
        <taxon>Vitrella</taxon>
    </lineage>
</organism>
<feature type="compositionally biased region" description="Low complexity" evidence="1">
    <location>
        <begin position="1763"/>
        <end position="1772"/>
    </location>
</feature>
<feature type="compositionally biased region" description="Gly residues" evidence="1">
    <location>
        <begin position="949"/>
        <end position="959"/>
    </location>
</feature>
<feature type="compositionally biased region" description="Basic and acidic residues" evidence="1">
    <location>
        <begin position="1810"/>
        <end position="1822"/>
    </location>
</feature>
<feature type="compositionally biased region" description="Low complexity" evidence="1">
    <location>
        <begin position="1667"/>
        <end position="1680"/>
    </location>
</feature>
<dbReference type="OrthoDB" id="2274644at2759"/>
<feature type="compositionally biased region" description="Pro residues" evidence="1">
    <location>
        <begin position="1572"/>
        <end position="1583"/>
    </location>
</feature>
<feature type="compositionally biased region" description="Low complexity" evidence="1">
    <location>
        <begin position="716"/>
        <end position="725"/>
    </location>
</feature>
<feature type="compositionally biased region" description="Basic and acidic residues" evidence="1">
    <location>
        <begin position="2053"/>
        <end position="2063"/>
    </location>
</feature>
<feature type="compositionally biased region" description="Low complexity" evidence="1">
    <location>
        <begin position="732"/>
        <end position="743"/>
    </location>
</feature>
<feature type="compositionally biased region" description="Polar residues" evidence="1">
    <location>
        <begin position="1303"/>
        <end position="1312"/>
    </location>
</feature>
<reference evidence="3 4" key="1">
    <citation type="submission" date="2014-11" db="EMBL/GenBank/DDBJ databases">
        <authorList>
            <person name="Zhu J."/>
            <person name="Qi W."/>
            <person name="Song R."/>
        </authorList>
    </citation>
    <scope>NUCLEOTIDE SEQUENCE [LARGE SCALE GENOMIC DNA]</scope>
</reference>
<evidence type="ECO:0000313" key="3">
    <source>
        <dbReference type="EMBL" id="CEM08889.1"/>
    </source>
</evidence>
<dbReference type="GO" id="GO:0031123">
    <property type="term" value="P:RNA 3'-end processing"/>
    <property type="evidence" value="ECO:0007669"/>
    <property type="project" value="TreeGrafter"/>
</dbReference>
<accession>A0A0G4F856</accession>
<feature type="compositionally biased region" description="Polar residues" evidence="1">
    <location>
        <begin position="1103"/>
        <end position="1112"/>
    </location>
</feature>
<dbReference type="GO" id="GO:0016779">
    <property type="term" value="F:nucleotidyltransferase activity"/>
    <property type="evidence" value="ECO:0007669"/>
    <property type="project" value="TreeGrafter"/>
</dbReference>
<feature type="compositionally biased region" description="Basic and acidic residues" evidence="1">
    <location>
        <begin position="2011"/>
        <end position="2023"/>
    </location>
</feature>
<dbReference type="InterPro" id="IPR054708">
    <property type="entry name" value="MTPAP-like_central"/>
</dbReference>
<dbReference type="InParanoid" id="A0A0G4F856"/>
<dbReference type="VEuPathDB" id="CryptoDB:Vbra_8909"/>
<feature type="compositionally biased region" description="Basic and acidic residues" evidence="1">
    <location>
        <begin position="1967"/>
        <end position="1996"/>
    </location>
</feature>
<feature type="region of interest" description="Disordered" evidence="1">
    <location>
        <begin position="1270"/>
        <end position="1345"/>
    </location>
</feature>
<dbReference type="Proteomes" id="UP000041254">
    <property type="component" value="Unassembled WGS sequence"/>
</dbReference>
<evidence type="ECO:0000259" key="2">
    <source>
        <dbReference type="Pfam" id="PF22600"/>
    </source>
</evidence>
<name>A0A0G4F856_VITBC</name>
<feature type="compositionally biased region" description="Pro residues" evidence="1">
    <location>
        <begin position="916"/>
        <end position="930"/>
    </location>
</feature>
<feature type="compositionally biased region" description="Low complexity" evidence="1">
    <location>
        <begin position="832"/>
        <end position="853"/>
    </location>
</feature>
<evidence type="ECO:0000313" key="4">
    <source>
        <dbReference type="Proteomes" id="UP000041254"/>
    </source>
</evidence>
<feature type="compositionally biased region" description="Basic and acidic residues" evidence="1">
    <location>
        <begin position="2217"/>
        <end position="2246"/>
    </location>
</feature>
<feature type="compositionally biased region" description="Low complexity" evidence="1">
    <location>
        <begin position="2283"/>
        <end position="2296"/>
    </location>
</feature>
<proteinExistence type="predicted"/>
<protein>
    <recommendedName>
        <fullName evidence="2">Poly(A) RNA polymerase mitochondrial-like central palm domain-containing protein</fullName>
    </recommendedName>
</protein>
<sequence length="2950" mass="318956">MANNSFDHYADPERESLAYVPVSSWRGNEALRRRGEGEGGPVALADAPPSFAVFAASDDQLAAMLREITPNEEERRKKKTLMDSLKAFISHTLGESAQLELAGSTAWDVETRYSDLDVVIRVEHSDTKNVLQAISTGLRQLREHTHDYPPSHPFFVLKDCELQLVESAKVPIISIRAVSLTVVCDLSVNTENSIRHTEFFGEVVEKRPHLKSVMRLLKYWVKARRLPAMRDGGLPSICWTLLTVWNDNFETLDLPPPLDRMAVLHSSVSASLVSLFRRLCDRKRLSQTISVTQRCSTEKNGTEVAARILGPQCHGGVWDELLTIEDPAGKGGGGTGEPPLDLAGKVSSATWLLYQWEIGRANRIFDMGMRSGRVNMATVVQDSNLYLIPASIEPPPADWPGLFGVALIEGNLLVVQVVRLCPDWDSWWSKDFLSRRDIRSVIHGLPHGLRPRYSHEHSEADLIPLACRDPDATHVLFNPCQFVCRLMVTATTTTARSYMLPSDEVRRLDELTRLASKAPYWHTNVEEMWKKIAVKAPIQPLTRWCKHCETHGLKTVNDIIPLSPYSPPMKLPEPPMPLMPTAAADTNTRTIIIPPPQPQPPQPPPPPPPPRETPDEGATVRRLSDSDLRADDSAANSHVSSRAVTAASSPLPSLAASATEGRPGEGGGDVAAGGSTSAVLHGGVGGSGKSAPSSSNSSSSDGGANGTGHVGRPPVQQQQQQQMMMGPAIMSQQQQQQHQQHQQQQAAVAAAGLYSALHASLPQSTTAQGAPGAVSGQTHGSQHDSQFRLVHTIFEHIKNMPGFEHLKHMPGIDFTSAFGFMQFLNNTHRHQQQQQHQQSQQQPQGSSSSSSSSGVGLAKPPPTPSHHNQQPDSQMTSQMTTPAPSTPALSLVKPHPHDGYQQQQQQRPSADRMVPRQPPGVLPDPSPSPAPYQRVPSPSSFHQEHDGARYGGRGRGLGVQGASQHPAPPPPPDVHPYHHPSPAMQTQQPHGSSYHRPPPPSDQHQHQQQQPPPPVSHVSKVNGVRAMQQGGKNPLMPTPQSIPSPYYAAHAKYPAARINHYGDMKGAGGGGRYPGENNGNGRPLQPVDGMAMAGGGQQPPQQHQRYASSHMSSNHRQRSPPQKAVTTPQLPPRTPNPATLPSTHYHHHPHHQLSHSQSPFSAHHNHTHNHYVHTPSREKSHDRVSSLATGGGTRASSSTMQAAAAAAHSMYPHRSTLAVSAPLAASYRQGIVPSSHTQHGEAPAFGRGSAAADSLHAVMAIGVGMGEEHHRSMSQSGVPSSHERERRALGGGSRTRGIANAPMPSSSVQSASTRRDDITDPMRPLIAHTPHQPLTQPHRQMSGDSSPIAQMRALSTGLLPAPDTHTPHHQAIIYLDDRQAAAPPPHQPRRQHQQHPPRLEAIAQWEYSPDGRLAVDMDGAPSVDSSPAAASAAAVAAHRAWPFGSGNGSPRERERERGPPATRPRQPQAGHPSDQVPSGGRMPTQRADEAMVVPPLVSIVAAHHQHQQQQQPYPHPHQVPVASPAPARFTQEVQTDPDVEQASSDEREREDNGVATDGLNGLDGKHEQHFEPLPPPVVMPEPECPNAMQAEEPQQEREVPVPVRVAVAVAVDNEVMTRERFRRGKENQPAVDEARGGGGGVSRSTQGSPVPAAAPAPAPAAAPAPPQALEQPSSSASASAVVDHHRMAPETDVPIPASQKPSEPPAVKETPPAVQSKPSAAPDAMDSPQLSYKGPRGDREQRRREPKRRGSLRSELEADVIIVPVRRQQPQGGRRDASQSIDGESPSVPESPSSKRWVPVATAREATSQQHKEERGNMDRQDSTASSTRGDGKAKSGSGGSRVPPPPAHPPPSPSDDGPNESLSPRHPHLAHPRADRNDHHHNHHHHDTDRGDHRGRGEGLPVPRYQPKTAWKPTAGSSVPQAPARPSSGAGRGLFPKHRRGVEDREMPSVGASPPMSQSPPPIVDRQQRPTRDENRVVQQRTEEPQERERGKKAGGDTTGKQQQQPQPQQEKESREREHPERQLSAPLAAFVPASLAPAGPQTSWAPSIGRKQPDESADRPRPKIATVGVIHTALAGGRPREGTQQGSAGEGRQRRERPGGGKRDGGGGGHKRSDASQDNINTNEEANDASSASASAAAASSSSTQPAPAESPPEATSPTPAPAVRREGPKSQQHRETGSTSSPAVPTEPPSEQPTSRHVGKGKRASGDQTGGTDGPHDRDERERPPTREKPQGRGKERTSDAGKDSGPGGGNRRREREREKDKERDKERDREGGNHHLNHVSAPSGPSSSSAAPTPAPQAPPAAAAAAVVSPPKAEERLPSPPPTLRSATEPLDRADNSSQDNAGKPTRLEAIAKQLHEASPHTDPDVDKLLDKLSNLVHLEKDDAIGVGGARMKKILAPLAKGKKPLHQPVLSIIQAASSRSCREAAAIAFSKLLIAGYPFCFESQPAVVKRLLAALEQILPDSTQFTDVDEAIYTILLSATTSNTIGGIPLSLRDVKSVFQRQGPDYREVILAKHTAFLTRAEMLVRYPPQMNQAFHFYLTFSQHVAPSMCPVAMWMRLLSVATDEQLPIVWRASCRMPFHLLAEMVAGSARTTVERNIDAAVQLGVLPCRTKGIPACGCGVFGDGCVCPALCVVLPSGRFKEVFSSIEELLVPRVGRLVEVLTSSKEDSTKRLAMSLIGCVFRCAHLPHNQHPTKDKLILVDKVLREPVRVLVSDGSALKTMATLLGATDSGGILDNPLLMITPKGFCNKINMDIFMPVCVAMHLSDSSLDRAREHTAALVEAGWVQAVLHILQDDQLVREQSFSESHALRACLHLLYNMAQINEKVACDKSIAGAVCDLMAKHARGDIQIADEEVFDIMMSILSEFVGYGDRQMERKKIATNVFRIWLFRLDSVKELMALPRDGRRLPTDLSSRSGNQPVGQHVRPPVLLAVGVYDVGLYVRAA</sequence>
<feature type="compositionally biased region" description="Basic and acidic residues" evidence="1">
    <location>
        <begin position="2166"/>
        <end position="2179"/>
    </location>
</feature>
<dbReference type="InterPro" id="IPR043519">
    <property type="entry name" value="NT_sf"/>
</dbReference>
<dbReference type="Pfam" id="PF22600">
    <property type="entry name" value="MTPAP-like_central"/>
    <property type="match status" value="1"/>
</dbReference>
<feature type="region of interest" description="Disordered" evidence="1">
    <location>
        <begin position="1502"/>
        <end position="1599"/>
    </location>
</feature>
<feature type="compositionally biased region" description="Basic and acidic residues" evidence="1">
    <location>
        <begin position="612"/>
        <end position="632"/>
    </location>
</feature>
<feature type="compositionally biased region" description="Low complexity" evidence="1">
    <location>
        <begin position="2131"/>
        <end position="2160"/>
    </location>
</feature>
<feature type="region of interest" description="Disordered" evidence="1">
    <location>
        <begin position="1618"/>
        <end position="2347"/>
    </location>
</feature>
<feature type="compositionally biased region" description="Basic residues" evidence="1">
    <location>
        <begin position="1144"/>
        <end position="1153"/>
    </location>
</feature>
<feature type="compositionally biased region" description="Basic and acidic residues" evidence="1">
    <location>
        <begin position="2093"/>
        <end position="2117"/>
    </location>
</feature>
<dbReference type="Gene3D" id="1.10.1410.10">
    <property type="match status" value="1"/>
</dbReference>